<comment type="subcellular location">
    <subcellularLocation>
        <location evidence="1 7">Cell membrane</location>
        <topology evidence="1 7">Multi-pass membrane protein</topology>
    </subcellularLocation>
</comment>
<dbReference type="OrthoDB" id="9776213at2"/>
<dbReference type="Gene3D" id="1.10.3720.10">
    <property type="entry name" value="MetI-like"/>
    <property type="match status" value="1"/>
</dbReference>
<feature type="transmembrane region" description="Helical" evidence="7">
    <location>
        <begin position="251"/>
        <end position="278"/>
    </location>
</feature>
<organism evidence="10 11">
    <name type="scientific">Litorilinea aerophila</name>
    <dbReference type="NCBI Taxonomy" id="1204385"/>
    <lineage>
        <taxon>Bacteria</taxon>
        <taxon>Bacillati</taxon>
        <taxon>Chloroflexota</taxon>
        <taxon>Caldilineae</taxon>
        <taxon>Caldilineales</taxon>
        <taxon>Caldilineaceae</taxon>
        <taxon>Litorilinea</taxon>
    </lineage>
</organism>
<dbReference type="AlphaFoldDB" id="A0A540VJ53"/>
<feature type="region of interest" description="Disordered" evidence="8">
    <location>
        <begin position="1"/>
        <end position="36"/>
    </location>
</feature>
<dbReference type="GO" id="GO:0055085">
    <property type="term" value="P:transmembrane transport"/>
    <property type="evidence" value="ECO:0007669"/>
    <property type="project" value="InterPro"/>
</dbReference>
<comment type="caution">
    <text evidence="10">The sequence shown here is derived from an EMBL/GenBank/DDBJ whole genome shotgun (WGS) entry which is preliminary data.</text>
</comment>
<evidence type="ECO:0000256" key="7">
    <source>
        <dbReference type="RuleBase" id="RU363032"/>
    </source>
</evidence>
<evidence type="ECO:0000256" key="4">
    <source>
        <dbReference type="ARBA" id="ARBA00022692"/>
    </source>
</evidence>
<feature type="transmembrane region" description="Helical" evidence="7">
    <location>
        <begin position="298"/>
        <end position="323"/>
    </location>
</feature>
<reference evidence="10 11" key="1">
    <citation type="submission" date="2019-06" db="EMBL/GenBank/DDBJ databases">
        <title>Genome sequence of Litorilinea aerophila BAA-2444.</title>
        <authorList>
            <person name="Maclea K.S."/>
            <person name="Maurais E.G."/>
            <person name="Iannazzi L.C."/>
        </authorList>
    </citation>
    <scope>NUCLEOTIDE SEQUENCE [LARGE SCALE GENOMIC DNA]</scope>
    <source>
        <strain evidence="10 11">ATCC BAA-2444</strain>
    </source>
</reference>
<dbReference type="EMBL" id="VIGC01000006">
    <property type="protein sequence ID" value="TQE96751.1"/>
    <property type="molecule type" value="Genomic_DNA"/>
</dbReference>
<keyword evidence="6 7" id="KW-0472">Membrane</keyword>
<feature type="transmembrane region" description="Helical" evidence="7">
    <location>
        <begin position="173"/>
        <end position="194"/>
    </location>
</feature>
<protein>
    <submittedName>
        <fullName evidence="10">ABC transporter permease</fullName>
    </submittedName>
</protein>
<dbReference type="GO" id="GO:0005886">
    <property type="term" value="C:plasma membrane"/>
    <property type="evidence" value="ECO:0007669"/>
    <property type="project" value="UniProtKB-SubCell"/>
</dbReference>
<proteinExistence type="inferred from homology"/>
<dbReference type="InParanoid" id="A0A540VJ53"/>
<evidence type="ECO:0000256" key="2">
    <source>
        <dbReference type="ARBA" id="ARBA00022448"/>
    </source>
</evidence>
<keyword evidence="5 7" id="KW-1133">Transmembrane helix</keyword>
<keyword evidence="4 7" id="KW-0812">Transmembrane</keyword>
<evidence type="ECO:0000259" key="9">
    <source>
        <dbReference type="PROSITE" id="PS50928"/>
    </source>
</evidence>
<dbReference type="PROSITE" id="PS50928">
    <property type="entry name" value="ABC_TM1"/>
    <property type="match status" value="1"/>
</dbReference>
<feature type="transmembrane region" description="Helical" evidence="7">
    <location>
        <begin position="200"/>
        <end position="216"/>
    </location>
</feature>
<dbReference type="SUPFAM" id="SSF161098">
    <property type="entry name" value="MetI-like"/>
    <property type="match status" value="1"/>
</dbReference>
<keyword evidence="3" id="KW-1003">Cell membrane</keyword>
<dbReference type="InterPro" id="IPR050366">
    <property type="entry name" value="BP-dependent_transpt_permease"/>
</dbReference>
<keyword evidence="11" id="KW-1185">Reference proteome</keyword>
<dbReference type="InterPro" id="IPR035906">
    <property type="entry name" value="MetI-like_sf"/>
</dbReference>
<dbReference type="Pfam" id="PF00528">
    <property type="entry name" value="BPD_transp_1"/>
    <property type="match status" value="1"/>
</dbReference>
<dbReference type="RefSeq" id="WP_141609123.1">
    <property type="nucleotide sequence ID" value="NZ_VIGC02000006.1"/>
</dbReference>
<dbReference type="InterPro" id="IPR025966">
    <property type="entry name" value="OppC_N"/>
</dbReference>
<keyword evidence="2 7" id="KW-0813">Transport</keyword>
<evidence type="ECO:0000256" key="6">
    <source>
        <dbReference type="ARBA" id="ARBA00023136"/>
    </source>
</evidence>
<dbReference type="Proteomes" id="UP000317371">
    <property type="component" value="Unassembled WGS sequence"/>
</dbReference>
<name>A0A540VJ53_9CHLR</name>
<accession>A0A540VJ53</accession>
<evidence type="ECO:0000256" key="8">
    <source>
        <dbReference type="SAM" id="MobiDB-lite"/>
    </source>
</evidence>
<dbReference type="PANTHER" id="PTHR43386:SF1">
    <property type="entry name" value="D,D-DIPEPTIDE TRANSPORT SYSTEM PERMEASE PROTEIN DDPC-RELATED"/>
    <property type="match status" value="1"/>
</dbReference>
<feature type="compositionally biased region" description="Polar residues" evidence="8">
    <location>
        <begin position="1"/>
        <end position="10"/>
    </location>
</feature>
<gene>
    <name evidence="10" type="ORF">FKZ61_05675</name>
</gene>
<dbReference type="Pfam" id="PF12911">
    <property type="entry name" value="OppC_N"/>
    <property type="match status" value="1"/>
</dbReference>
<evidence type="ECO:0000313" key="10">
    <source>
        <dbReference type="EMBL" id="TQE96751.1"/>
    </source>
</evidence>
<feature type="compositionally biased region" description="Low complexity" evidence="8">
    <location>
        <begin position="14"/>
        <end position="25"/>
    </location>
</feature>
<feature type="transmembrane region" description="Helical" evidence="7">
    <location>
        <begin position="56"/>
        <end position="77"/>
    </location>
</feature>
<evidence type="ECO:0000256" key="5">
    <source>
        <dbReference type="ARBA" id="ARBA00022989"/>
    </source>
</evidence>
<sequence>MANLDTTPVESQRVGRPTRGVPGRTGETGSEARQLDLGRRREPWRMVLRRLMRERSAIAGLAILTLIVLAATFAPVLTEYGPNQVLIGAEGHENVRKRQPPCIHVLGCPADQPQHLMGLDGNVRDLFSRVLYAARVSLMVGFVVVGVASATGTLLGALSGYVGGWVDNVIMRLMDILLAFPALLLAIAITFVLGPGLTNAMLSVAIVSVPAYARVVRSTVLSAREMEYVQASRAIGASHSRILFRQILPNVISPLIVLGTLGVGTAIIDAAALSFLGLGMQPPDPEWGAMLGSEFNQLFSAPHLVLFPGAAITITVLAFNLLGDGLRDVLDPRLANS</sequence>
<evidence type="ECO:0000256" key="1">
    <source>
        <dbReference type="ARBA" id="ARBA00004651"/>
    </source>
</evidence>
<comment type="similarity">
    <text evidence="7">Belongs to the binding-protein-dependent transport system permease family.</text>
</comment>
<dbReference type="CDD" id="cd06261">
    <property type="entry name" value="TM_PBP2"/>
    <property type="match status" value="1"/>
</dbReference>
<evidence type="ECO:0000313" key="11">
    <source>
        <dbReference type="Proteomes" id="UP000317371"/>
    </source>
</evidence>
<feature type="domain" description="ABC transmembrane type-1" evidence="9">
    <location>
        <begin position="134"/>
        <end position="323"/>
    </location>
</feature>
<dbReference type="InterPro" id="IPR000515">
    <property type="entry name" value="MetI-like"/>
</dbReference>
<dbReference type="PANTHER" id="PTHR43386">
    <property type="entry name" value="OLIGOPEPTIDE TRANSPORT SYSTEM PERMEASE PROTEIN APPC"/>
    <property type="match status" value="1"/>
</dbReference>
<evidence type="ECO:0000256" key="3">
    <source>
        <dbReference type="ARBA" id="ARBA00022475"/>
    </source>
</evidence>
<feature type="transmembrane region" description="Helical" evidence="7">
    <location>
        <begin position="136"/>
        <end position="161"/>
    </location>
</feature>